<dbReference type="KEGG" id="lhg:JMUB5056_0856"/>
<name>A0A510L5J7_9FUSO</name>
<protein>
    <submittedName>
        <fullName evidence="1">Uncharacterized protein</fullName>
    </submittedName>
</protein>
<sequence>MNVKVNLIQNKTMKIYLKVNFLAREERVIKNEKNLIMLCSRNVY</sequence>
<proteinExistence type="predicted"/>
<gene>
    <name evidence="1" type="ORF">JMUB5056_0856</name>
</gene>
<evidence type="ECO:0000313" key="1">
    <source>
        <dbReference type="EMBL" id="BBM59272.1"/>
    </source>
</evidence>
<evidence type="ECO:0000313" key="2">
    <source>
        <dbReference type="Proteomes" id="UP000321561"/>
    </source>
</evidence>
<dbReference type="EMBL" id="AP019846">
    <property type="protein sequence ID" value="BBM59272.1"/>
    <property type="molecule type" value="Genomic_DNA"/>
</dbReference>
<dbReference type="Proteomes" id="UP000321561">
    <property type="component" value="Chromosome"/>
</dbReference>
<dbReference type="AlphaFoldDB" id="A0A510L5J7"/>
<organism evidence="1 2">
    <name type="scientific">Leptotrichia hongkongensis</name>
    <dbReference type="NCBI Taxonomy" id="554406"/>
    <lineage>
        <taxon>Bacteria</taxon>
        <taxon>Fusobacteriati</taxon>
        <taxon>Fusobacteriota</taxon>
        <taxon>Fusobacteriia</taxon>
        <taxon>Fusobacteriales</taxon>
        <taxon>Leptotrichiaceae</taxon>
        <taxon>Leptotrichia</taxon>
    </lineage>
</organism>
<accession>A0A510L5J7</accession>
<reference evidence="1 2" key="1">
    <citation type="submission" date="2019-07" db="EMBL/GenBank/DDBJ databases">
        <title>Complete Genome Sequence of Leptotrichia hongkongensis Strain JMUB5056.</title>
        <authorList>
            <person name="Watanabe S."/>
            <person name="Cui L."/>
        </authorList>
    </citation>
    <scope>NUCLEOTIDE SEQUENCE [LARGE SCALE GENOMIC DNA]</scope>
    <source>
        <strain evidence="1 2">JMUB5056</strain>
    </source>
</reference>